<dbReference type="Pfam" id="PF03810">
    <property type="entry name" value="IBN_N"/>
    <property type="match status" value="1"/>
</dbReference>
<dbReference type="InterPro" id="IPR001494">
    <property type="entry name" value="Importin-beta_N"/>
</dbReference>
<comment type="similarity">
    <text evidence="2">Belongs to the importin beta family.</text>
</comment>
<dbReference type="PANTHER" id="PTHR10997">
    <property type="entry name" value="IMPORTIN-7, 8, 11"/>
    <property type="match status" value="1"/>
</dbReference>
<protein>
    <submittedName>
        <fullName evidence="6">ARM repeat-containing protein</fullName>
    </submittedName>
</protein>
<dbReference type="EMBL" id="LNZH02000191">
    <property type="protein sequence ID" value="OCB87554.1"/>
    <property type="molecule type" value="Genomic_DNA"/>
</dbReference>
<evidence type="ECO:0000256" key="4">
    <source>
        <dbReference type="ARBA" id="ARBA00023242"/>
    </source>
</evidence>
<dbReference type="Proteomes" id="UP000757232">
    <property type="component" value="Unassembled WGS sequence"/>
</dbReference>
<gene>
    <name evidence="6" type="ORF">A7U60_g5460</name>
</gene>
<dbReference type="GO" id="GO:0031267">
    <property type="term" value="F:small GTPase binding"/>
    <property type="evidence" value="ECO:0007669"/>
    <property type="project" value="InterPro"/>
</dbReference>
<dbReference type="PROSITE" id="PS50166">
    <property type="entry name" value="IMPORTIN_B_NT"/>
    <property type="match status" value="1"/>
</dbReference>
<accession>A0A9Q5HX93</accession>
<sequence>MSRQIAEVAPDELYAVVVGAASQDPALVTASATRLKEMLDMHGTFNCLSAIAAQRDLPLNVRRQAIIQFKNNALGHWRARRLTSDSQKVEIRGRCLTLLDESDDLIADCNKFNIAKMARVDYPNAWPTLVPDIVVSVQSALHNFISSGGSDTKAALVLGRSLDILNYILKEFASIKMPGGIQTMGQLVEVLHLKVQEYYYTLSSNFPSVINSSSISNRTTTDAIINAHIAYKCLSRMAVWGWQRRGPSSTNNLQPWVESFFEASASQLKVLEDLRVGLVSSLNISPAERPADQYTAYSIDFLTRHIRRYGKLFRRMQQLNCPKFVALNASPELVLYYWSKVVQATNGPPEYIADSQYAVFPVRFLVQAMVLFKESLGQWSLTKKGTSTFSKEFVEEAVKLLVTRFIPLNPKDLDAWLADPEEWANLEDKESDQWEYELRPCGERVLMVLANQYRDFVSPLLKTTFDQIVSSSSSDLNIILQKEALYCAIGRCARWLIKEIPFQDWISQSLAAEARDPNPNYPILKRRIAWVLGKLVSDECVNPNTDIWIILVYLLGDQVPGSDQVVRFAAADSLKECIDSLKFNANEFAPFLANAVRGLLDLISGADTLEAKRRVTGCLNIVIESVGERIVPYMDMISIAIPHLWTSAEDDALYRAILLETCTKLVDALKHNSASLNPITVPLLQEALSDNLRVQLDEDALNFWKSCLTNAVSLSNINGGSSLLQLVPIAIDLLSENLDLLGSITSVIRSYLILDANGILQAYSVPLFNAFAKALDQALQTNQKDIMNLLQLIAQLVPAQLWAEPAYSSSIFSKLVKDLIEDRALTTLLTEEICLFARIALNDTHVLYQLISATAIKMNKPEKELWEALLDQWWRRFDNMSEPRPRKLAAMGIACLVSGCKPEVLDRLDGEIFNLWLDVFGEMKEALENIAEVPEDEVESSMIWSLHAFWRSSGRILPDTLDDLRGTPEYERWQQIYLHDPVETQKLTTFVAQKLQQAQATYGPNFEADYLSKTDPEVLKQLRKEFQS</sequence>
<dbReference type="Pfam" id="PF25758">
    <property type="entry name" value="TPR_IPO11"/>
    <property type="match status" value="1"/>
</dbReference>
<dbReference type="InterPro" id="IPR011989">
    <property type="entry name" value="ARM-like"/>
</dbReference>
<comment type="subcellular location">
    <subcellularLocation>
        <location evidence="1">Nucleus</location>
    </subcellularLocation>
</comment>
<comment type="caution">
    <text evidence="6">The sequence shown here is derived from an EMBL/GenBank/DDBJ whole genome shotgun (WGS) entry which is preliminary data.</text>
</comment>
<dbReference type="InterPro" id="IPR016024">
    <property type="entry name" value="ARM-type_fold"/>
</dbReference>
<evidence type="ECO:0000313" key="7">
    <source>
        <dbReference type="Proteomes" id="UP000757232"/>
    </source>
</evidence>
<evidence type="ECO:0000256" key="1">
    <source>
        <dbReference type="ARBA" id="ARBA00004123"/>
    </source>
</evidence>
<reference evidence="6" key="1">
    <citation type="submission" date="2016-06" db="EMBL/GenBank/DDBJ databases">
        <title>Draft Genome sequence of the fungus Inonotus baumii.</title>
        <authorList>
            <person name="Zhu H."/>
            <person name="Lin W."/>
        </authorList>
    </citation>
    <scope>NUCLEOTIDE SEQUENCE</scope>
    <source>
        <strain evidence="6">821</strain>
    </source>
</reference>
<dbReference type="InterPro" id="IPR058669">
    <property type="entry name" value="TPR_IPO7/11-like"/>
</dbReference>
<keyword evidence="3" id="KW-0813">Transport</keyword>
<dbReference type="SUPFAM" id="SSF48371">
    <property type="entry name" value="ARM repeat"/>
    <property type="match status" value="1"/>
</dbReference>
<dbReference type="GO" id="GO:0005635">
    <property type="term" value="C:nuclear envelope"/>
    <property type="evidence" value="ECO:0007669"/>
    <property type="project" value="TreeGrafter"/>
</dbReference>
<dbReference type="AlphaFoldDB" id="A0A9Q5HX93"/>
<organism evidence="6 7">
    <name type="scientific">Sanghuangporus baumii</name>
    <name type="common">Phellinus baumii</name>
    <dbReference type="NCBI Taxonomy" id="108892"/>
    <lineage>
        <taxon>Eukaryota</taxon>
        <taxon>Fungi</taxon>
        <taxon>Dikarya</taxon>
        <taxon>Basidiomycota</taxon>
        <taxon>Agaricomycotina</taxon>
        <taxon>Agaricomycetes</taxon>
        <taxon>Hymenochaetales</taxon>
        <taxon>Hymenochaetaceae</taxon>
        <taxon>Sanghuangporus</taxon>
    </lineage>
</organism>
<dbReference type="Gene3D" id="1.25.10.10">
    <property type="entry name" value="Leucine-rich Repeat Variant"/>
    <property type="match status" value="1"/>
</dbReference>
<evidence type="ECO:0000259" key="5">
    <source>
        <dbReference type="PROSITE" id="PS50166"/>
    </source>
</evidence>
<evidence type="ECO:0000256" key="3">
    <source>
        <dbReference type="ARBA" id="ARBA00022448"/>
    </source>
</evidence>
<keyword evidence="7" id="KW-1185">Reference proteome</keyword>
<feature type="domain" description="Importin N-terminal" evidence="5">
    <location>
        <begin position="31"/>
        <end position="101"/>
    </location>
</feature>
<evidence type="ECO:0000256" key="2">
    <source>
        <dbReference type="ARBA" id="ARBA00007991"/>
    </source>
</evidence>
<dbReference type="OrthoDB" id="361693at2759"/>
<keyword evidence="4" id="KW-0539">Nucleus</keyword>
<dbReference type="GO" id="GO:0006606">
    <property type="term" value="P:protein import into nucleus"/>
    <property type="evidence" value="ECO:0007669"/>
    <property type="project" value="TreeGrafter"/>
</dbReference>
<dbReference type="GO" id="GO:0005829">
    <property type="term" value="C:cytosol"/>
    <property type="evidence" value="ECO:0007669"/>
    <property type="project" value="TreeGrafter"/>
</dbReference>
<dbReference type="PANTHER" id="PTHR10997:SF7">
    <property type="entry name" value="IMPORTIN-11"/>
    <property type="match status" value="1"/>
</dbReference>
<name>A0A9Q5HX93_SANBA</name>
<proteinExistence type="inferred from homology"/>
<evidence type="ECO:0000313" key="6">
    <source>
        <dbReference type="EMBL" id="OCB87554.1"/>
    </source>
</evidence>